<dbReference type="GO" id="GO:0032161">
    <property type="term" value="C:cleavage apparatus septin structure"/>
    <property type="evidence" value="ECO:0007669"/>
    <property type="project" value="UniProtKB-ARBA"/>
</dbReference>
<dbReference type="PANTHER" id="PTHR18884">
    <property type="entry name" value="SEPTIN"/>
    <property type="match status" value="1"/>
</dbReference>
<dbReference type="Proteomes" id="UP001295794">
    <property type="component" value="Unassembled WGS sequence"/>
</dbReference>
<evidence type="ECO:0000256" key="6">
    <source>
        <dbReference type="RuleBase" id="RU004560"/>
    </source>
</evidence>
<dbReference type="PROSITE" id="PS51719">
    <property type="entry name" value="G_SEPTIN"/>
    <property type="match status" value="1"/>
</dbReference>
<dbReference type="InterPro" id="IPR030379">
    <property type="entry name" value="G_SEPTIN_dom"/>
</dbReference>
<evidence type="ECO:0000313" key="9">
    <source>
        <dbReference type="EMBL" id="CAK5268671.1"/>
    </source>
</evidence>
<evidence type="ECO:0000256" key="3">
    <source>
        <dbReference type="ARBA" id="ARBA00023054"/>
    </source>
</evidence>
<evidence type="ECO:0000256" key="2">
    <source>
        <dbReference type="ARBA" id="ARBA00022741"/>
    </source>
</evidence>
<dbReference type="Gene3D" id="3.40.50.300">
    <property type="entry name" value="P-loop containing nucleotide triphosphate hydrolases"/>
    <property type="match status" value="1"/>
</dbReference>
<name>A0AAD2H3T6_9AGAR</name>
<dbReference type="FunFam" id="3.40.50.300:FF:000162">
    <property type="entry name" value="septin-7 isoform X1"/>
    <property type="match status" value="1"/>
</dbReference>
<dbReference type="GO" id="GO:0005940">
    <property type="term" value="C:septin ring"/>
    <property type="evidence" value="ECO:0007669"/>
    <property type="project" value="UniProtKB-ARBA"/>
</dbReference>
<keyword evidence="1" id="KW-0132">Cell division</keyword>
<keyword evidence="5" id="KW-0131">Cell cycle</keyword>
<comment type="similarity">
    <text evidence="6">Belongs to the TRAFAC class TrmE-Era-EngA-EngB-Septin-like GTPase superfamily. Septin GTPase family.</text>
</comment>
<keyword evidence="10" id="KW-1185">Reference proteome</keyword>
<keyword evidence="2 6" id="KW-0547">Nucleotide-binding</keyword>
<gene>
    <name evidence="9" type="ORF">MYCIT1_LOCUS11958</name>
</gene>
<dbReference type="PIRSF" id="PIRSF006698">
    <property type="entry name" value="Septin"/>
    <property type="match status" value="1"/>
</dbReference>
<evidence type="ECO:0000313" key="10">
    <source>
        <dbReference type="Proteomes" id="UP001295794"/>
    </source>
</evidence>
<keyword evidence="3 7" id="KW-0175">Coiled coil</keyword>
<dbReference type="EMBL" id="CAVNYO010000138">
    <property type="protein sequence ID" value="CAK5268671.1"/>
    <property type="molecule type" value="Genomic_DNA"/>
</dbReference>
<organism evidence="9 10">
    <name type="scientific">Mycena citricolor</name>
    <dbReference type="NCBI Taxonomy" id="2018698"/>
    <lineage>
        <taxon>Eukaryota</taxon>
        <taxon>Fungi</taxon>
        <taxon>Dikarya</taxon>
        <taxon>Basidiomycota</taxon>
        <taxon>Agaricomycotina</taxon>
        <taxon>Agaricomycetes</taxon>
        <taxon>Agaricomycetidae</taxon>
        <taxon>Agaricales</taxon>
        <taxon>Marasmiineae</taxon>
        <taxon>Mycenaceae</taxon>
        <taxon>Mycena</taxon>
    </lineage>
</organism>
<dbReference type="Pfam" id="PF00735">
    <property type="entry name" value="Septin"/>
    <property type="match status" value="1"/>
</dbReference>
<evidence type="ECO:0000256" key="4">
    <source>
        <dbReference type="ARBA" id="ARBA00023134"/>
    </source>
</evidence>
<comment type="caution">
    <text evidence="9">The sequence shown here is derived from an EMBL/GenBank/DDBJ whole genome shotgun (WGS) entry which is preliminary data.</text>
</comment>
<dbReference type="GO" id="GO:0000281">
    <property type="term" value="P:mitotic cytokinesis"/>
    <property type="evidence" value="ECO:0007669"/>
    <property type="project" value="UniProtKB-ARBA"/>
</dbReference>
<evidence type="ECO:0000256" key="7">
    <source>
        <dbReference type="SAM" id="Coils"/>
    </source>
</evidence>
<evidence type="ECO:0000256" key="5">
    <source>
        <dbReference type="ARBA" id="ARBA00023306"/>
    </source>
</evidence>
<dbReference type="GO" id="GO:0005525">
    <property type="term" value="F:GTP binding"/>
    <property type="evidence" value="ECO:0007669"/>
    <property type="project" value="UniProtKB-KW"/>
</dbReference>
<keyword evidence="4 6" id="KW-0342">GTP-binding</keyword>
<feature type="coiled-coil region" evidence="7">
    <location>
        <begin position="343"/>
        <end position="371"/>
    </location>
</feature>
<feature type="domain" description="Septin-type G" evidence="8">
    <location>
        <begin position="40"/>
        <end position="313"/>
    </location>
</feature>
<dbReference type="AlphaFoldDB" id="A0AAD2H3T6"/>
<dbReference type="InterPro" id="IPR016491">
    <property type="entry name" value="Septin"/>
</dbReference>
<sequence length="411" mass="46791">MVVYGSTSTTPSPGVLRRKIQSLVGFSTLPNQVRQKSLRDGFQLTVMVVGHSGSGKTTLVNTLFDSAICAPREVPHPSVDRPKTVAIETTEADIEEDGIRLRLAVVDTPGFGDFVNNSGSWDPILDSIEQRYDAYLTQETRVRRTRIVDTRVHACIYFIEPTGHSLKQIDIEFMRRLHHRVNLIPVIAKADTMTEDEVEEFKERIISDLSFHDIDFFRPVMYDDDTDEVIGEAEEIARAIPFALVGSETPVRTPDGRVVRGRAYPWGVVEVDNPAHCDFAKLRHMLIRTNLEELRERTADVLYEAWRTERLTALGVVQDPSVFQEVSPAERMAEARLMHDAKLAKMESAMKEVFREKVELQEQKLKQSEVELYARHKEMKDALNKQWAALTEKKKQIENGTYDPKKKGGRV</sequence>
<dbReference type="InterPro" id="IPR027417">
    <property type="entry name" value="P-loop_NTPase"/>
</dbReference>
<dbReference type="SUPFAM" id="SSF52540">
    <property type="entry name" value="P-loop containing nucleoside triphosphate hydrolases"/>
    <property type="match status" value="1"/>
</dbReference>
<protein>
    <recommendedName>
        <fullName evidence="8">Septin-type G domain-containing protein</fullName>
    </recommendedName>
</protein>
<reference evidence="9" key="1">
    <citation type="submission" date="2023-11" db="EMBL/GenBank/DDBJ databases">
        <authorList>
            <person name="De Vega J J."/>
            <person name="De Vega J J."/>
        </authorList>
    </citation>
    <scope>NUCLEOTIDE SEQUENCE</scope>
</reference>
<dbReference type="CDD" id="cd01850">
    <property type="entry name" value="CDC_Septin"/>
    <property type="match status" value="1"/>
</dbReference>
<dbReference type="GO" id="GO:0031105">
    <property type="term" value="C:septin complex"/>
    <property type="evidence" value="ECO:0007669"/>
    <property type="project" value="UniProtKB-ARBA"/>
</dbReference>
<proteinExistence type="inferred from homology"/>
<evidence type="ECO:0000256" key="1">
    <source>
        <dbReference type="ARBA" id="ARBA00022618"/>
    </source>
</evidence>
<evidence type="ECO:0000259" key="8">
    <source>
        <dbReference type="PROSITE" id="PS51719"/>
    </source>
</evidence>
<accession>A0AAD2H3T6</accession>